<comment type="caution">
    <text evidence="2">The sequence shown here is derived from an EMBL/GenBank/DDBJ whole genome shotgun (WGS) entry which is preliminary data.</text>
</comment>
<evidence type="ECO:0000313" key="3">
    <source>
        <dbReference type="Proteomes" id="UP000095081"/>
    </source>
</evidence>
<gene>
    <name evidence="1" type="ORF">BBG20_16975</name>
    <name evidence="2" type="ORF">C9382_27015</name>
</gene>
<keyword evidence="3" id="KW-1185">Reference proteome</keyword>
<proteinExistence type="predicted"/>
<protein>
    <submittedName>
        <fullName evidence="2">Uncharacterized protein</fullName>
    </submittedName>
</protein>
<dbReference type="Proteomes" id="UP000240571">
    <property type="component" value="Unassembled WGS sequence"/>
</dbReference>
<dbReference type="Proteomes" id="UP000095081">
    <property type="component" value="Unassembled WGS sequence"/>
</dbReference>
<accession>A0A2T4FMP7</accession>
<reference evidence="2 4" key="2">
    <citation type="submission" date="2018-03" db="EMBL/GenBank/DDBJ databases">
        <title>Diversity of bacteria associated with corn roots inoculated with woodland soils in Canada, and Description of Pseudomonas aylmerense sp. nov.</title>
        <authorList>
            <person name="Tambong J.T."/>
            <person name="Xu R."/>
            <person name="Tchagang C."/>
        </authorList>
    </citation>
    <scope>NUCLEOTIDE SEQUENCE [LARGE SCALE GENOMIC DNA]</scope>
    <source>
        <strain evidence="2 4">S1E44</strain>
    </source>
</reference>
<evidence type="ECO:0000313" key="2">
    <source>
        <dbReference type="EMBL" id="PTC24692.1"/>
    </source>
</evidence>
<evidence type="ECO:0000313" key="1">
    <source>
        <dbReference type="EMBL" id="OCW24774.1"/>
    </source>
</evidence>
<sequence length="172" mass="18279">MQGLGRFLQLGLRQRGGVYQRTQCASGQSRLGVGGGGLVITAQDAGIDNDPDLALLLLRQGMGPGQRSAEIALWLLQGVSVSGFGQVSQVGSGLRDGQIMMLDKHFEADRGHAAQGVEPMIVGARINRDLSVFQMGQHGRGRRVLGQAFCRAGQLLCQVLPIACVCLRTRLG</sequence>
<name>A0A2T4FMP7_9PSED</name>
<dbReference type="EMBL" id="MAUE01000025">
    <property type="protein sequence ID" value="OCW24774.1"/>
    <property type="molecule type" value="Genomic_DNA"/>
</dbReference>
<reference evidence="1 3" key="1">
    <citation type="submission" date="2016-06" db="EMBL/GenBank/DDBJ databases">
        <title>Draft genome sequence of Pseudomonas sp. S1E40, a novel strain antagonistic activity to fungal plant pathogen.</title>
        <authorList>
            <person name="Tambong J.T."/>
            <person name="Tchagang C."/>
            <person name="Xu R."/>
        </authorList>
    </citation>
    <scope>NUCLEOTIDE SEQUENCE [LARGE SCALE GENOMIC DNA]</scope>
    <source>
        <strain evidence="1 3">S1E40</strain>
    </source>
</reference>
<evidence type="ECO:0000313" key="4">
    <source>
        <dbReference type="Proteomes" id="UP000240571"/>
    </source>
</evidence>
<organism evidence="2 4">
    <name type="scientific">Pseudomonas aylmerensis</name>
    <dbReference type="NCBI Taxonomy" id="1869229"/>
    <lineage>
        <taxon>Bacteria</taxon>
        <taxon>Pseudomonadati</taxon>
        <taxon>Pseudomonadota</taxon>
        <taxon>Gammaproteobacteria</taxon>
        <taxon>Pseudomonadales</taxon>
        <taxon>Pseudomonadaceae</taxon>
        <taxon>Pseudomonas</taxon>
    </lineage>
</organism>
<dbReference type="AlphaFoldDB" id="A0A2T4FMP7"/>
<dbReference type="EMBL" id="PYWW01000055">
    <property type="protein sequence ID" value="PTC24692.1"/>
    <property type="molecule type" value="Genomic_DNA"/>
</dbReference>